<dbReference type="AlphaFoldDB" id="A0A6C0HQ63"/>
<organism evidence="1">
    <name type="scientific">viral metagenome</name>
    <dbReference type="NCBI Taxonomy" id="1070528"/>
    <lineage>
        <taxon>unclassified sequences</taxon>
        <taxon>metagenomes</taxon>
        <taxon>organismal metagenomes</taxon>
    </lineage>
</organism>
<evidence type="ECO:0000313" key="1">
    <source>
        <dbReference type="EMBL" id="QHT82831.1"/>
    </source>
</evidence>
<proteinExistence type="predicted"/>
<evidence type="ECO:0008006" key="2">
    <source>
        <dbReference type="Google" id="ProtNLM"/>
    </source>
</evidence>
<name>A0A6C0HQ63_9ZZZZ</name>
<dbReference type="EMBL" id="MN740004">
    <property type="protein sequence ID" value="QHT82831.1"/>
    <property type="molecule type" value="Genomic_DNA"/>
</dbReference>
<reference evidence="1" key="1">
    <citation type="journal article" date="2020" name="Nature">
        <title>Giant virus diversity and host interactions through global metagenomics.</title>
        <authorList>
            <person name="Schulz F."/>
            <person name="Roux S."/>
            <person name="Paez-Espino D."/>
            <person name="Jungbluth S."/>
            <person name="Walsh D.A."/>
            <person name="Denef V.J."/>
            <person name="McMahon K.D."/>
            <person name="Konstantinidis K.T."/>
            <person name="Eloe-Fadrosh E.A."/>
            <person name="Kyrpides N.C."/>
            <person name="Woyke T."/>
        </authorList>
    </citation>
    <scope>NUCLEOTIDE SEQUENCE</scope>
    <source>
        <strain evidence="1">GVMAG-M-3300023184-165</strain>
    </source>
</reference>
<sequence length="232" mass="27274">MVKYHFITFATPDHMSFAEANVKSALETGGFDTAKIYTMDDIDDCYRLKNAHFFKHKRLAGYAVWKPYIILKRLLEIDEEDILCYNDSKYIWLTNVRTLEKDILTGRNIGVYSNKPNSGRYIEKQLTKYDAFLLMNIPNNEFGERAKNSNQVWSGFVLLRKSFNPIRFIGEWLTYNQDFRIASDSPSVFGTNDPIFHENRHDQTILSLLCKKWGIPMHFLDKNYMIDVRNPM</sequence>
<protein>
    <recommendedName>
        <fullName evidence="2">Nucleotide-diphospho-sugar transferase domain-containing protein</fullName>
    </recommendedName>
</protein>
<accession>A0A6C0HQ63</accession>